<reference evidence="3 4" key="1">
    <citation type="submission" date="2020-07" db="EMBL/GenBank/DDBJ databases">
        <title>Trichoderma asperellum IC-1 whole genome shotgun sequence.</title>
        <authorList>
            <person name="Kanamasa S."/>
            <person name="Takahashi H."/>
        </authorList>
    </citation>
    <scope>NUCLEOTIDE SEQUENCE [LARGE SCALE GENOMIC DNA]</scope>
    <source>
        <strain evidence="3 4">IC-1</strain>
    </source>
</reference>
<sequence length="114" mass="12792">MHRLLHRILEKELFHAFIFLRSFVSFFLATLLARRIIAYRRNRARAAELAREEAAVEEGEAGYEDTDDMLPGPQETTRLIPTTSNGDVSQEGTQVDNGYGGAHSCNATVNIKVK</sequence>
<organism evidence="3 4">
    <name type="scientific">Trichoderma asperellum</name>
    <name type="common">Filamentous fungus</name>
    <dbReference type="NCBI Taxonomy" id="101201"/>
    <lineage>
        <taxon>Eukaryota</taxon>
        <taxon>Fungi</taxon>
        <taxon>Dikarya</taxon>
        <taxon>Ascomycota</taxon>
        <taxon>Pezizomycotina</taxon>
        <taxon>Sordariomycetes</taxon>
        <taxon>Hypocreomycetidae</taxon>
        <taxon>Hypocreales</taxon>
        <taxon>Hypocreaceae</taxon>
        <taxon>Trichoderma</taxon>
    </lineage>
</organism>
<feature type="transmembrane region" description="Helical" evidence="2">
    <location>
        <begin position="13"/>
        <end position="33"/>
    </location>
</feature>
<evidence type="ECO:0000256" key="1">
    <source>
        <dbReference type="SAM" id="MobiDB-lite"/>
    </source>
</evidence>
<dbReference type="AlphaFoldDB" id="A0A6V8R1M2"/>
<accession>A0A6V8R1M2</accession>
<keyword evidence="2" id="KW-1133">Transmembrane helix</keyword>
<evidence type="ECO:0000313" key="3">
    <source>
        <dbReference type="EMBL" id="GFP58961.1"/>
    </source>
</evidence>
<evidence type="ECO:0000313" key="4">
    <source>
        <dbReference type="Proteomes" id="UP000517252"/>
    </source>
</evidence>
<dbReference type="Proteomes" id="UP000517252">
    <property type="component" value="Unassembled WGS sequence"/>
</dbReference>
<proteinExistence type="predicted"/>
<feature type="compositionally biased region" description="Acidic residues" evidence="1">
    <location>
        <begin position="55"/>
        <end position="68"/>
    </location>
</feature>
<dbReference type="EMBL" id="BLZH01000011">
    <property type="protein sequence ID" value="GFP58961.1"/>
    <property type="molecule type" value="Genomic_DNA"/>
</dbReference>
<dbReference type="OrthoDB" id="10504878at2759"/>
<feature type="compositionally biased region" description="Polar residues" evidence="1">
    <location>
        <begin position="74"/>
        <end position="96"/>
    </location>
</feature>
<keyword evidence="2" id="KW-0812">Transmembrane</keyword>
<gene>
    <name evidence="3" type="ORF">TASIC1_0011032800</name>
</gene>
<comment type="caution">
    <text evidence="3">The sequence shown here is derived from an EMBL/GenBank/DDBJ whole genome shotgun (WGS) entry which is preliminary data.</text>
</comment>
<name>A0A6V8R1M2_TRIAP</name>
<protein>
    <submittedName>
        <fullName evidence="3">Uncharacterized protein</fullName>
    </submittedName>
</protein>
<feature type="region of interest" description="Disordered" evidence="1">
    <location>
        <begin position="55"/>
        <end position="99"/>
    </location>
</feature>
<keyword evidence="2" id="KW-0472">Membrane</keyword>
<evidence type="ECO:0000256" key="2">
    <source>
        <dbReference type="SAM" id="Phobius"/>
    </source>
</evidence>